<dbReference type="Gene3D" id="3.40.1490.10">
    <property type="entry name" value="Bit1"/>
    <property type="match status" value="1"/>
</dbReference>
<protein>
    <submittedName>
        <fullName evidence="2">Uncharacterized protein</fullName>
    </submittedName>
</protein>
<feature type="transmembrane region" description="Helical" evidence="1">
    <location>
        <begin position="42"/>
        <end position="62"/>
    </location>
</feature>
<organism evidence="2 3">
    <name type="scientific">Nocardia terpenica</name>
    <dbReference type="NCBI Taxonomy" id="455432"/>
    <lineage>
        <taxon>Bacteria</taxon>
        <taxon>Bacillati</taxon>
        <taxon>Actinomycetota</taxon>
        <taxon>Actinomycetes</taxon>
        <taxon>Mycobacteriales</taxon>
        <taxon>Nocardiaceae</taxon>
        <taxon>Nocardia</taxon>
    </lineage>
</organism>
<accession>A0A164M2B6</accession>
<proteinExistence type="predicted"/>
<gene>
    <name evidence="2" type="ORF">AWN90_29915</name>
</gene>
<comment type="caution">
    <text evidence="2">The sequence shown here is derived from an EMBL/GenBank/DDBJ whole genome shotgun (WGS) entry which is preliminary data.</text>
</comment>
<dbReference type="AlphaFoldDB" id="A0A164M2B6"/>
<dbReference type="InterPro" id="IPR018988">
    <property type="entry name" value="DUF2000"/>
</dbReference>
<reference evidence="2 3" key="1">
    <citation type="submission" date="2016-04" db="EMBL/GenBank/DDBJ databases">
        <authorList>
            <person name="Evans L.H."/>
            <person name="Alamgir A."/>
            <person name="Owens N."/>
            <person name="Weber N.D."/>
            <person name="Virtaneva K."/>
            <person name="Barbian K."/>
            <person name="Babar A."/>
            <person name="Rosenke K."/>
        </authorList>
    </citation>
    <scope>NUCLEOTIDE SEQUENCE [LARGE SCALE GENOMIC DNA]</scope>
    <source>
        <strain evidence="2 3">IFM 0406</strain>
    </source>
</reference>
<evidence type="ECO:0000313" key="2">
    <source>
        <dbReference type="EMBL" id="KZM72962.1"/>
    </source>
</evidence>
<name>A0A164M2B6_9NOCA</name>
<evidence type="ECO:0000313" key="3">
    <source>
        <dbReference type="Proteomes" id="UP000076512"/>
    </source>
</evidence>
<dbReference type="SUPFAM" id="SSF102462">
    <property type="entry name" value="Peptidyl-tRNA hydrolase II"/>
    <property type="match status" value="1"/>
</dbReference>
<dbReference type="EMBL" id="LWGR01000007">
    <property type="protein sequence ID" value="KZM72962.1"/>
    <property type="molecule type" value="Genomic_DNA"/>
</dbReference>
<dbReference type="RefSeq" id="WP_067589338.1">
    <property type="nucleotide sequence ID" value="NZ_KV411304.1"/>
</dbReference>
<dbReference type="Pfam" id="PF09391">
    <property type="entry name" value="DUF2000"/>
    <property type="match status" value="1"/>
</dbReference>
<feature type="transmembrane region" description="Helical" evidence="1">
    <location>
        <begin position="17"/>
        <end position="36"/>
    </location>
</feature>
<keyword evidence="1" id="KW-0472">Membrane</keyword>
<dbReference type="STRING" id="455432.AWN90_29915"/>
<dbReference type="Proteomes" id="UP000076512">
    <property type="component" value="Unassembled WGS sequence"/>
</dbReference>
<keyword evidence="1" id="KW-1133">Transmembrane helix</keyword>
<evidence type="ECO:0000256" key="1">
    <source>
        <dbReference type="SAM" id="Phobius"/>
    </source>
</evidence>
<sequence length="113" mass="12079">MFEESARPRVVREYRRAGWLAVGAAMLQANSVALVVTSVPGWVAGVLVAVSISAAVAMVWWARRAREPLVDPALLHPAAVRAVPTTALDLVGLAVYGPRNAVDKIMKGARMHP</sequence>
<dbReference type="InterPro" id="IPR023476">
    <property type="entry name" value="Pep_tRNA_hydro_II_dom_sf"/>
</dbReference>
<keyword evidence="3" id="KW-1185">Reference proteome</keyword>
<keyword evidence="1" id="KW-0812">Transmembrane</keyword>